<keyword evidence="1" id="KW-0446">Lipid-binding</keyword>
<comment type="similarity">
    <text evidence="1">Belongs to the plant LTP family.</text>
</comment>
<sequence length="128" mass="13457">MEKKMKGAATTSLSWWGCMAVACMVGMLVMAKHAKGVSCGDAVNALIPCGSYLIGDGAEDPSAQCCASAQGLKKMAKTVEARRELCQCFKDTGPSFGVNPKRAKNLPSFCKLNLTISINSNVNCSMIG</sequence>
<dbReference type="PRINTS" id="PR00382">
    <property type="entry name" value="LIPIDTRNSFER"/>
</dbReference>
<dbReference type="Pfam" id="PF00234">
    <property type="entry name" value="Tryp_alpha_amyl"/>
    <property type="match status" value="1"/>
</dbReference>
<dbReference type="GO" id="GO:0008289">
    <property type="term" value="F:lipid binding"/>
    <property type="evidence" value="ECO:0007669"/>
    <property type="project" value="UniProtKB-KW"/>
</dbReference>
<dbReference type="GO" id="GO:0006869">
    <property type="term" value="P:lipid transport"/>
    <property type="evidence" value="ECO:0007669"/>
    <property type="project" value="InterPro"/>
</dbReference>
<dbReference type="RefSeq" id="XP_039132683.1">
    <property type="nucleotide sequence ID" value="XM_039276749.1"/>
</dbReference>
<dbReference type="InterPro" id="IPR016140">
    <property type="entry name" value="Bifunc_inhib/LTP/seed_store"/>
</dbReference>
<dbReference type="PROSITE" id="PS51257">
    <property type="entry name" value="PROKAR_LIPOPROTEIN"/>
    <property type="match status" value="1"/>
</dbReference>
<comment type="function">
    <text evidence="1">Plant non-specific lipid-transfer proteins transfer phospholipids as well as galactolipids across membranes. May play a role in wax or cutin deposition in the cell walls of expanding epidermal cells and certain secretory tissues.</text>
</comment>
<proteinExistence type="inferred from homology"/>
<accession>A0AB40BYV5</accession>
<evidence type="ECO:0000313" key="4">
    <source>
        <dbReference type="RefSeq" id="XP_039132683.1"/>
    </source>
</evidence>
<dbReference type="AlphaFoldDB" id="A0AB40BYV5"/>
<dbReference type="SUPFAM" id="SSF47699">
    <property type="entry name" value="Bifunctional inhibitor/lipid-transfer protein/seed storage 2S albumin"/>
    <property type="match status" value="1"/>
</dbReference>
<dbReference type="InterPro" id="IPR036312">
    <property type="entry name" value="Bifun_inhib/LTP/seed_sf"/>
</dbReference>
<dbReference type="SMART" id="SM00499">
    <property type="entry name" value="AAI"/>
    <property type="match status" value="1"/>
</dbReference>
<keyword evidence="1" id="KW-0813">Transport</keyword>
<gene>
    <name evidence="4" type="primary">LOC120269414</name>
</gene>
<dbReference type="Gene3D" id="1.10.110.10">
    <property type="entry name" value="Plant lipid-transfer and hydrophobic proteins"/>
    <property type="match status" value="1"/>
</dbReference>
<dbReference type="Proteomes" id="UP001515500">
    <property type="component" value="Chromosome 9"/>
</dbReference>
<evidence type="ECO:0000259" key="2">
    <source>
        <dbReference type="SMART" id="SM00499"/>
    </source>
</evidence>
<reference evidence="4" key="1">
    <citation type="submission" date="2025-08" db="UniProtKB">
        <authorList>
            <consortium name="RefSeq"/>
        </authorList>
    </citation>
    <scope>IDENTIFICATION</scope>
</reference>
<protein>
    <recommendedName>
        <fullName evidence="1">Non-specific lipid-transfer protein</fullName>
    </recommendedName>
</protein>
<keyword evidence="3" id="KW-1185">Reference proteome</keyword>
<dbReference type="PANTHER" id="PTHR33076">
    <property type="entry name" value="NON-SPECIFIC LIPID-TRANSFER PROTEIN 2-RELATED"/>
    <property type="match status" value="1"/>
</dbReference>
<evidence type="ECO:0000313" key="3">
    <source>
        <dbReference type="Proteomes" id="UP001515500"/>
    </source>
</evidence>
<dbReference type="InterPro" id="IPR000528">
    <property type="entry name" value="Plant_nsLTP"/>
</dbReference>
<dbReference type="CDD" id="cd01960">
    <property type="entry name" value="nsLTP1"/>
    <property type="match status" value="1"/>
</dbReference>
<dbReference type="GeneID" id="120269414"/>
<organism evidence="3 4">
    <name type="scientific">Dioscorea cayennensis subsp. rotundata</name>
    <name type="common">White Guinea yam</name>
    <name type="synonym">Dioscorea rotundata</name>
    <dbReference type="NCBI Taxonomy" id="55577"/>
    <lineage>
        <taxon>Eukaryota</taxon>
        <taxon>Viridiplantae</taxon>
        <taxon>Streptophyta</taxon>
        <taxon>Embryophyta</taxon>
        <taxon>Tracheophyta</taxon>
        <taxon>Spermatophyta</taxon>
        <taxon>Magnoliopsida</taxon>
        <taxon>Liliopsida</taxon>
        <taxon>Dioscoreales</taxon>
        <taxon>Dioscoreaceae</taxon>
        <taxon>Dioscorea</taxon>
    </lineage>
</organism>
<evidence type="ECO:0000256" key="1">
    <source>
        <dbReference type="RuleBase" id="RU000628"/>
    </source>
</evidence>
<feature type="domain" description="Bifunctional inhibitor/plant lipid transfer protein/seed storage helical" evidence="2">
    <location>
        <begin position="39"/>
        <end position="124"/>
    </location>
</feature>
<name>A0AB40BYV5_DIOCR</name>